<dbReference type="SUPFAM" id="SSF56112">
    <property type="entry name" value="Protein kinase-like (PK-like)"/>
    <property type="match status" value="1"/>
</dbReference>
<dbReference type="EC" id="2.7.11.1" evidence="2"/>
<comment type="similarity">
    <text evidence="15">Belongs to the protein kinase superfamily.</text>
</comment>
<evidence type="ECO:0000256" key="15">
    <source>
        <dbReference type="RuleBase" id="RU000304"/>
    </source>
</evidence>
<name>A0A6P5G151_ANACO</name>
<dbReference type="FunFam" id="1.10.510.10:FF:000035">
    <property type="entry name" value="Putative receptor-like serine/threonine-protein kinase"/>
    <property type="match status" value="1"/>
</dbReference>
<feature type="domain" description="Protein kinase" evidence="18">
    <location>
        <begin position="174"/>
        <end position="438"/>
    </location>
</feature>
<dbReference type="RefSeq" id="XP_020099428.1">
    <property type="nucleotide sequence ID" value="XM_020243839.1"/>
</dbReference>
<reference evidence="20" key="2">
    <citation type="submission" date="2025-08" db="UniProtKB">
        <authorList>
            <consortium name="RefSeq"/>
        </authorList>
    </citation>
    <scope>IDENTIFICATION</scope>
    <source>
        <tissue evidence="20">Leaf</tissue>
    </source>
</reference>
<protein>
    <recommendedName>
        <fullName evidence="2">non-specific serine/threonine protein kinase</fullName>
        <ecNumber evidence="2">2.7.11.1</ecNumber>
    </recommendedName>
</protein>
<keyword evidence="5" id="KW-0808">Transferase</keyword>
<evidence type="ECO:0000256" key="8">
    <source>
        <dbReference type="ARBA" id="ARBA00022777"/>
    </source>
</evidence>
<dbReference type="InterPro" id="IPR000719">
    <property type="entry name" value="Prot_kinase_dom"/>
</dbReference>
<feature type="compositionally biased region" description="Basic and acidic residues" evidence="16">
    <location>
        <begin position="129"/>
        <end position="138"/>
    </location>
</feature>
<keyword evidence="9 14" id="KW-0067">ATP-binding</keyword>
<evidence type="ECO:0000256" key="16">
    <source>
        <dbReference type="SAM" id="MobiDB-lite"/>
    </source>
</evidence>
<accession>A0A6P5G151</accession>
<comment type="subcellular location">
    <subcellularLocation>
        <location evidence="1">Membrane</location>
        <topology evidence="1">Single-pass membrane protein</topology>
    </subcellularLocation>
</comment>
<evidence type="ECO:0000256" key="11">
    <source>
        <dbReference type="ARBA" id="ARBA00023136"/>
    </source>
</evidence>
<evidence type="ECO:0000313" key="20">
    <source>
        <dbReference type="RefSeq" id="XP_020099428.1"/>
    </source>
</evidence>
<dbReference type="Gramene" id="Aco000698.1.mrna1">
    <property type="protein sequence ID" value="Aco000698.1.mrna1"/>
    <property type="gene ID" value="Aco000698.1.path1"/>
</dbReference>
<feature type="region of interest" description="Disordered" evidence="16">
    <location>
        <begin position="443"/>
        <end position="498"/>
    </location>
</feature>
<feature type="compositionally biased region" description="Basic residues" evidence="16">
    <location>
        <begin position="488"/>
        <end position="498"/>
    </location>
</feature>
<dbReference type="Gene3D" id="1.10.510.10">
    <property type="entry name" value="Transferase(Phosphotransferase) domain 1"/>
    <property type="match status" value="1"/>
</dbReference>
<dbReference type="SMART" id="SM00220">
    <property type="entry name" value="S_TKc"/>
    <property type="match status" value="1"/>
</dbReference>
<dbReference type="GO" id="GO:0004674">
    <property type="term" value="F:protein serine/threonine kinase activity"/>
    <property type="evidence" value="ECO:0007669"/>
    <property type="project" value="UniProtKB-KW"/>
</dbReference>
<keyword evidence="3 15" id="KW-0723">Serine/threonine-protein kinase</keyword>
<dbReference type="GO" id="GO:0005524">
    <property type="term" value="F:ATP binding"/>
    <property type="evidence" value="ECO:0007669"/>
    <property type="project" value="UniProtKB-UniRule"/>
</dbReference>
<evidence type="ECO:0000256" key="12">
    <source>
        <dbReference type="ARBA" id="ARBA00047899"/>
    </source>
</evidence>
<feature type="compositionally biased region" description="Polar residues" evidence="16">
    <location>
        <begin position="462"/>
        <end position="472"/>
    </location>
</feature>
<keyword evidence="10 17" id="KW-1133">Transmembrane helix</keyword>
<keyword evidence="8" id="KW-0418">Kinase</keyword>
<evidence type="ECO:0000256" key="6">
    <source>
        <dbReference type="ARBA" id="ARBA00022692"/>
    </source>
</evidence>
<evidence type="ECO:0000256" key="13">
    <source>
        <dbReference type="ARBA" id="ARBA00048679"/>
    </source>
</evidence>
<dbReference type="AlphaFoldDB" id="A0A6P5G151"/>
<keyword evidence="19" id="KW-1185">Reference proteome</keyword>
<dbReference type="PROSITE" id="PS00108">
    <property type="entry name" value="PROTEIN_KINASE_ST"/>
    <property type="match status" value="1"/>
</dbReference>
<feature type="transmembrane region" description="Helical" evidence="17">
    <location>
        <begin position="20"/>
        <end position="44"/>
    </location>
</feature>
<evidence type="ECO:0000256" key="14">
    <source>
        <dbReference type="PROSITE-ProRule" id="PRU10141"/>
    </source>
</evidence>
<dbReference type="Proteomes" id="UP000515123">
    <property type="component" value="Linkage group 12"/>
</dbReference>
<feature type="region of interest" description="Disordered" evidence="16">
    <location>
        <begin position="117"/>
        <end position="142"/>
    </location>
</feature>
<evidence type="ECO:0000256" key="10">
    <source>
        <dbReference type="ARBA" id="ARBA00022989"/>
    </source>
</evidence>
<evidence type="ECO:0000256" key="9">
    <source>
        <dbReference type="ARBA" id="ARBA00022840"/>
    </source>
</evidence>
<dbReference type="InterPro" id="IPR052232">
    <property type="entry name" value="RLK_Ser/Thr-Kinase"/>
</dbReference>
<dbReference type="PROSITE" id="PS00107">
    <property type="entry name" value="PROTEIN_KINASE_ATP"/>
    <property type="match status" value="1"/>
</dbReference>
<gene>
    <name evidence="20" type="primary">LOC109717891</name>
</gene>
<dbReference type="PROSITE" id="PS50011">
    <property type="entry name" value="PROTEIN_KINASE_DOM"/>
    <property type="match status" value="1"/>
</dbReference>
<dbReference type="Gene3D" id="3.30.200.20">
    <property type="entry name" value="Phosphorylase Kinase, domain 1"/>
    <property type="match status" value="1"/>
</dbReference>
<dbReference type="FunFam" id="3.30.200.20:FF:000083">
    <property type="entry name" value="Putative receptor-like protein kinase"/>
    <property type="match status" value="1"/>
</dbReference>
<dbReference type="PANTHER" id="PTHR47984">
    <property type="entry name" value="OS01G0323000 PROTEIN"/>
    <property type="match status" value="1"/>
</dbReference>
<comment type="catalytic activity">
    <reaction evidence="13">
        <text>L-seryl-[protein] + ATP = O-phospho-L-seryl-[protein] + ADP + H(+)</text>
        <dbReference type="Rhea" id="RHEA:17989"/>
        <dbReference type="Rhea" id="RHEA-COMP:9863"/>
        <dbReference type="Rhea" id="RHEA-COMP:11604"/>
        <dbReference type="ChEBI" id="CHEBI:15378"/>
        <dbReference type="ChEBI" id="CHEBI:29999"/>
        <dbReference type="ChEBI" id="CHEBI:30616"/>
        <dbReference type="ChEBI" id="CHEBI:83421"/>
        <dbReference type="ChEBI" id="CHEBI:456216"/>
        <dbReference type="EC" id="2.7.11.1"/>
    </reaction>
</comment>
<dbReference type="PANTHER" id="PTHR47984:SF14">
    <property type="entry name" value="OS01G0323000 PROTEIN"/>
    <property type="match status" value="1"/>
</dbReference>
<keyword evidence="4" id="KW-0597">Phosphoprotein</keyword>
<dbReference type="GO" id="GO:0016020">
    <property type="term" value="C:membrane"/>
    <property type="evidence" value="ECO:0007669"/>
    <property type="project" value="UniProtKB-SubCell"/>
</dbReference>
<dbReference type="InterPro" id="IPR017441">
    <property type="entry name" value="Protein_kinase_ATP_BS"/>
</dbReference>
<dbReference type="CDD" id="cd14066">
    <property type="entry name" value="STKc_IRAK"/>
    <property type="match status" value="1"/>
</dbReference>
<sequence>MSSPSLKEYLYEDTFVFGLRLWVVIGIVVGASMLVILSVLVICVTIRNHRRLRRATSYLPINQIPAVSKEIKEVRVDQPSTNNFAANNGNNGILPTNPDNFREKESDKLMVQLELAESKQGDDNSDSSSFRHADKEPSFRITDPSPFIGLPEFSQLGWGHWFTLRDLELATNRFSKDNVLGEGGYGVVYRGQLINGTQVAVKKLLNNLGQAEKEFRVEVEAIGHVRHKNLVRLLGYCVEGTQRMLVYEYVNNGNLEQWLHGDMQERGCLTWEARMKILSGTAKALAYLHEAIEPKVVHRDIKSSNILIDEEFNAKVSDFGLAKLLGAGKSHINTRVMGTFGYVAPEYANSGLLNEKSDVYSFGVVLLEAITGRDPVDYSRPSNEVNLVDWLKMMIANRHSEEVVDPNLEKRPSIRALKRALLTALRCVDPDAQKRPKMTLVVQMFESDEPMPREDRRHRQNRSGSMETGSQRENSETDKSDNPDSKPSSRKNRTYYTN</sequence>
<evidence type="ECO:0000256" key="5">
    <source>
        <dbReference type="ARBA" id="ARBA00022679"/>
    </source>
</evidence>
<dbReference type="InterPro" id="IPR008271">
    <property type="entry name" value="Ser/Thr_kinase_AS"/>
</dbReference>
<evidence type="ECO:0000256" key="2">
    <source>
        <dbReference type="ARBA" id="ARBA00012513"/>
    </source>
</evidence>
<reference evidence="19" key="1">
    <citation type="journal article" date="2015" name="Nat. Genet.">
        <title>The pineapple genome and the evolution of CAM photosynthesis.</title>
        <authorList>
            <person name="Ming R."/>
            <person name="VanBuren R."/>
            <person name="Wai C.M."/>
            <person name="Tang H."/>
            <person name="Schatz M.C."/>
            <person name="Bowers J.E."/>
            <person name="Lyons E."/>
            <person name="Wang M.L."/>
            <person name="Chen J."/>
            <person name="Biggers E."/>
            <person name="Zhang J."/>
            <person name="Huang L."/>
            <person name="Zhang L."/>
            <person name="Miao W."/>
            <person name="Zhang J."/>
            <person name="Ye Z."/>
            <person name="Miao C."/>
            <person name="Lin Z."/>
            <person name="Wang H."/>
            <person name="Zhou H."/>
            <person name="Yim W.C."/>
            <person name="Priest H.D."/>
            <person name="Zheng C."/>
            <person name="Woodhouse M."/>
            <person name="Edger P.P."/>
            <person name="Guyot R."/>
            <person name="Guo H.B."/>
            <person name="Guo H."/>
            <person name="Zheng G."/>
            <person name="Singh R."/>
            <person name="Sharma A."/>
            <person name="Min X."/>
            <person name="Zheng Y."/>
            <person name="Lee H."/>
            <person name="Gurtowski J."/>
            <person name="Sedlazeck F.J."/>
            <person name="Harkess A."/>
            <person name="McKain M.R."/>
            <person name="Liao Z."/>
            <person name="Fang J."/>
            <person name="Liu J."/>
            <person name="Zhang X."/>
            <person name="Zhang Q."/>
            <person name="Hu W."/>
            <person name="Qin Y."/>
            <person name="Wang K."/>
            <person name="Chen L.Y."/>
            <person name="Shirley N."/>
            <person name="Lin Y.R."/>
            <person name="Liu L.Y."/>
            <person name="Hernandez A.G."/>
            <person name="Wright C.L."/>
            <person name="Bulone V."/>
            <person name="Tuskan G.A."/>
            <person name="Heath K."/>
            <person name="Zee F."/>
            <person name="Moore P.H."/>
            <person name="Sunkar R."/>
            <person name="Leebens-Mack J.H."/>
            <person name="Mockler T."/>
            <person name="Bennetzen J.L."/>
            <person name="Freeling M."/>
            <person name="Sankoff D."/>
            <person name="Paterson A.H."/>
            <person name="Zhu X."/>
            <person name="Yang X."/>
            <person name="Smith J.A."/>
            <person name="Cushman J.C."/>
            <person name="Paull R.E."/>
            <person name="Yu Q."/>
        </authorList>
    </citation>
    <scope>NUCLEOTIDE SEQUENCE [LARGE SCALE GENOMIC DNA]</scope>
    <source>
        <strain evidence="19">cv. F153</strain>
    </source>
</reference>
<evidence type="ECO:0000256" key="7">
    <source>
        <dbReference type="ARBA" id="ARBA00022741"/>
    </source>
</evidence>
<dbReference type="Pfam" id="PF00069">
    <property type="entry name" value="Pkinase"/>
    <property type="match status" value="1"/>
</dbReference>
<evidence type="ECO:0000256" key="4">
    <source>
        <dbReference type="ARBA" id="ARBA00022553"/>
    </source>
</evidence>
<dbReference type="InterPro" id="IPR011009">
    <property type="entry name" value="Kinase-like_dom_sf"/>
</dbReference>
<evidence type="ECO:0000256" key="17">
    <source>
        <dbReference type="SAM" id="Phobius"/>
    </source>
</evidence>
<evidence type="ECO:0000256" key="1">
    <source>
        <dbReference type="ARBA" id="ARBA00004167"/>
    </source>
</evidence>
<evidence type="ECO:0000313" key="19">
    <source>
        <dbReference type="Proteomes" id="UP000515123"/>
    </source>
</evidence>
<evidence type="ECO:0000256" key="3">
    <source>
        <dbReference type="ARBA" id="ARBA00022527"/>
    </source>
</evidence>
<dbReference type="OrthoDB" id="4062651at2759"/>
<keyword evidence="6 17" id="KW-0812">Transmembrane</keyword>
<feature type="binding site" evidence="14">
    <location>
        <position position="203"/>
    </location>
    <ligand>
        <name>ATP</name>
        <dbReference type="ChEBI" id="CHEBI:30616"/>
    </ligand>
</feature>
<dbReference type="GeneID" id="109717891"/>
<evidence type="ECO:0000259" key="18">
    <source>
        <dbReference type="PROSITE" id="PS50011"/>
    </source>
</evidence>
<comment type="catalytic activity">
    <reaction evidence="12">
        <text>L-threonyl-[protein] + ATP = O-phospho-L-threonyl-[protein] + ADP + H(+)</text>
        <dbReference type="Rhea" id="RHEA:46608"/>
        <dbReference type="Rhea" id="RHEA-COMP:11060"/>
        <dbReference type="Rhea" id="RHEA-COMP:11605"/>
        <dbReference type="ChEBI" id="CHEBI:15378"/>
        <dbReference type="ChEBI" id="CHEBI:30013"/>
        <dbReference type="ChEBI" id="CHEBI:30616"/>
        <dbReference type="ChEBI" id="CHEBI:61977"/>
        <dbReference type="ChEBI" id="CHEBI:456216"/>
        <dbReference type="EC" id="2.7.11.1"/>
    </reaction>
</comment>
<keyword evidence="11 17" id="KW-0472">Membrane</keyword>
<organism evidence="19 20">
    <name type="scientific">Ananas comosus</name>
    <name type="common">Pineapple</name>
    <name type="synonym">Ananas ananas</name>
    <dbReference type="NCBI Taxonomy" id="4615"/>
    <lineage>
        <taxon>Eukaryota</taxon>
        <taxon>Viridiplantae</taxon>
        <taxon>Streptophyta</taxon>
        <taxon>Embryophyta</taxon>
        <taxon>Tracheophyta</taxon>
        <taxon>Spermatophyta</taxon>
        <taxon>Magnoliopsida</taxon>
        <taxon>Liliopsida</taxon>
        <taxon>Poales</taxon>
        <taxon>Bromeliaceae</taxon>
        <taxon>Bromelioideae</taxon>
        <taxon>Ananas</taxon>
    </lineage>
</organism>
<feature type="compositionally biased region" description="Basic and acidic residues" evidence="16">
    <location>
        <begin position="473"/>
        <end position="484"/>
    </location>
</feature>
<keyword evidence="7 14" id="KW-0547">Nucleotide-binding</keyword>
<proteinExistence type="inferred from homology"/>